<organism evidence="2 3">
    <name type="scientific">Weissella confusa</name>
    <name type="common">Lactobacillus confusus</name>
    <dbReference type="NCBI Taxonomy" id="1583"/>
    <lineage>
        <taxon>Bacteria</taxon>
        <taxon>Bacillati</taxon>
        <taxon>Bacillota</taxon>
        <taxon>Bacilli</taxon>
        <taxon>Lactobacillales</taxon>
        <taxon>Lactobacillaceae</taxon>
        <taxon>Weissella</taxon>
    </lineage>
</organism>
<dbReference type="Proteomes" id="UP000650485">
    <property type="component" value="Unassembled WGS sequence"/>
</dbReference>
<sequence>MEFLYEAAKTGPMFAGEVSSATLAANGLTSYVYDSSDETTDTTSEDGSTVDDGSGTYGSSYYSYAQ</sequence>
<evidence type="ECO:0000256" key="1">
    <source>
        <dbReference type="SAM" id="MobiDB-lite"/>
    </source>
</evidence>
<feature type="compositionally biased region" description="Acidic residues" evidence="1">
    <location>
        <begin position="35"/>
        <end position="44"/>
    </location>
</feature>
<proteinExistence type="predicted"/>
<reference evidence="2" key="1">
    <citation type="submission" date="2020-08" db="EMBL/GenBank/DDBJ databases">
        <title>Complete genome sequence of Weissella confusa strain FS54 provides insights into metabolic potential.</title>
        <authorList>
            <person name="Fhoula I."/>
            <person name="Najjari A."/>
            <person name="Lekired A."/>
            <person name="Bessrour-Aouam N."/>
            <person name="Jaballah S."/>
            <person name="Klibi N."/>
            <person name="Ouzari H.-I."/>
        </authorList>
    </citation>
    <scope>NUCLEOTIDE SEQUENCE</scope>
    <source>
        <strain evidence="2">FS54</strain>
    </source>
</reference>
<protein>
    <submittedName>
        <fullName evidence="2">Uncharacterized protein</fullName>
    </submittedName>
</protein>
<evidence type="ECO:0000313" key="2">
    <source>
        <dbReference type="EMBL" id="MBC6499488.1"/>
    </source>
</evidence>
<feature type="compositionally biased region" description="Low complexity" evidence="1">
    <location>
        <begin position="45"/>
        <end position="66"/>
    </location>
</feature>
<accession>A0A923NGA5</accession>
<dbReference type="AlphaFoldDB" id="A0A923NGA5"/>
<gene>
    <name evidence="2" type="ORF">H7R52_14805</name>
</gene>
<feature type="region of interest" description="Disordered" evidence="1">
    <location>
        <begin position="34"/>
        <end position="66"/>
    </location>
</feature>
<dbReference type="EMBL" id="JACSZT010000019">
    <property type="protein sequence ID" value="MBC6499488.1"/>
    <property type="molecule type" value="Genomic_DNA"/>
</dbReference>
<comment type="caution">
    <text evidence="2">The sequence shown here is derived from an EMBL/GenBank/DDBJ whole genome shotgun (WGS) entry which is preliminary data.</text>
</comment>
<name>A0A923NGA5_WEICO</name>
<evidence type="ECO:0000313" key="3">
    <source>
        <dbReference type="Proteomes" id="UP000650485"/>
    </source>
</evidence>